<accession>C5FJV4</accession>
<dbReference type="HOGENOM" id="CLU_006240_2_0_1"/>
<evidence type="ECO:0000313" key="4">
    <source>
        <dbReference type="Proteomes" id="UP000002035"/>
    </source>
</evidence>
<feature type="compositionally biased region" description="Low complexity" evidence="1">
    <location>
        <begin position="559"/>
        <end position="568"/>
    </location>
</feature>
<dbReference type="GO" id="GO:0006270">
    <property type="term" value="P:DNA replication initiation"/>
    <property type="evidence" value="ECO:0007669"/>
    <property type="project" value="InterPro"/>
</dbReference>
<dbReference type="OrthoDB" id="15567at2759"/>
<organism evidence="3 4">
    <name type="scientific">Arthroderma otae (strain ATCC MYA-4605 / CBS 113480)</name>
    <name type="common">Microsporum canis</name>
    <dbReference type="NCBI Taxonomy" id="554155"/>
    <lineage>
        <taxon>Eukaryota</taxon>
        <taxon>Fungi</taxon>
        <taxon>Dikarya</taxon>
        <taxon>Ascomycota</taxon>
        <taxon>Pezizomycotina</taxon>
        <taxon>Eurotiomycetes</taxon>
        <taxon>Eurotiomycetidae</taxon>
        <taxon>Onygenales</taxon>
        <taxon>Arthrodermataceae</taxon>
        <taxon>Microsporum</taxon>
    </lineage>
</organism>
<dbReference type="GO" id="GO:0031261">
    <property type="term" value="C:DNA replication preinitiation complex"/>
    <property type="evidence" value="ECO:0007669"/>
    <property type="project" value="TreeGrafter"/>
</dbReference>
<dbReference type="EMBL" id="DS995703">
    <property type="protein sequence ID" value="EEQ30965.1"/>
    <property type="molecule type" value="Genomic_DNA"/>
</dbReference>
<gene>
    <name evidence="3" type="ORF">MCYG_03784</name>
</gene>
<dbReference type="AlphaFoldDB" id="C5FJV4"/>
<feature type="region of interest" description="Disordered" evidence="1">
    <location>
        <begin position="550"/>
        <end position="591"/>
    </location>
</feature>
<dbReference type="PANTHER" id="PTHR28067:SF1">
    <property type="entry name" value="DNA REPLICATION REGULATOR SLD3"/>
    <property type="match status" value="1"/>
</dbReference>
<proteinExistence type="predicted"/>
<keyword evidence="4" id="KW-1185">Reference proteome</keyword>
<protein>
    <recommendedName>
        <fullName evidence="2">DNA replication regulator Sld3 C-terminal domain-containing protein</fullName>
    </recommendedName>
</protein>
<dbReference type="OMA" id="IYEQLGW"/>
<feature type="region of interest" description="Disordered" evidence="1">
    <location>
        <begin position="852"/>
        <end position="871"/>
    </location>
</feature>
<dbReference type="eggNOG" id="ENOG502S01X">
    <property type="taxonomic scope" value="Eukaryota"/>
</dbReference>
<dbReference type="GeneID" id="9229602"/>
<sequence length="941" mass="103333">MATCHPLLAASTTVTSASPFDSEHVSFPPSKRLKLDHDGDEGICEATPAKFTINPCGTSQLDKPHTLYSIALIPRSRLPLSWLDTRPSPPRSIRPGSLFTANIPALESSLCGDNSATVLAARISDSINLGSGDGSKEYFVVERVKRCIYAICALRIGIREADLIVASKGSGMPDEYCSSQISSDLLTDCLEHAAITDLDSLQEMPVHSRQAVSFAFGNTPQATSMSDQAGGSEMSYDTTFSLPVIVTEKDPKTEGKIELGINLPAEYFADNQNLSQTHTVSNAEEMLSTLKTQYLEALYISKTSVAYFAKGPLSRARAAFQDIEVTSSMRPAVLYHYYRSCIIPMKKMDAKYKDSLPKIISVINRSPSDGDDAAPTKKKRKSKKKTLGKDGLYADEEDFISKWWKSTYENDWSVGKVALEGQKKRLIEDIRMRETQLQILLILEIMLLESSLGNPNELDGGNTEKPKKSNKKQQNMATALELLLDRLCIWHTVSSHMLPIEMLGDSNKLSAGPGKPPNNDKLRDFCTEVIIPFYSARLPEQCQVINRKLGGPAVPSPARPSRSNAKRSTNQLSKSAKGPASKRSLQRVRTDEKIPVRAKVPSLVRNNTAPPLTEVKRENSDQLPLSAATSGRGGIQKPKRVNNREVDLEAVAKHHESKLKRMNLLVDQKRELDAAIHALRKPNRELVARDFVESAEKRSMSMAAAHPRKQKNPTRNPFGQGVQVMATPKRPRTKGCGFADSSSLPNTWKRSIPAVTANPVPDADTQVVPSSSVRPTNANSLFNALGTSHADDLVHETPSKPPSNGVKRSATSNPVGSGMEHISPQDEASPTVSRKSNSRYFDTSSIKFGLNTSTTEIGETPPRPKRATFTSEPAVPKRVDFMQPSTPTKGGNQQSTTIVTPLQQMRAGNDVNRTINETPEKSIYERLGWTNDDDNDELAFF</sequence>
<feature type="region of interest" description="Disordered" evidence="1">
    <location>
        <begin position="702"/>
        <end position="722"/>
    </location>
</feature>
<feature type="region of interest" description="Disordered" evidence="1">
    <location>
        <begin position="606"/>
        <end position="638"/>
    </location>
</feature>
<dbReference type="InterPro" id="IPR013948">
    <property type="entry name" value="DNA_replication_reg_Sld3_C"/>
</dbReference>
<feature type="region of interest" description="Disordered" evidence="1">
    <location>
        <begin position="792"/>
        <end position="838"/>
    </location>
</feature>
<evidence type="ECO:0000259" key="2">
    <source>
        <dbReference type="Pfam" id="PF08639"/>
    </source>
</evidence>
<evidence type="ECO:0000256" key="1">
    <source>
        <dbReference type="SAM" id="MobiDB-lite"/>
    </source>
</evidence>
<dbReference type="InterPro" id="IPR042511">
    <property type="entry name" value="Sld3"/>
</dbReference>
<dbReference type="Pfam" id="PF08639">
    <property type="entry name" value="Sld3_STD"/>
    <property type="match status" value="1"/>
</dbReference>
<dbReference type="PANTHER" id="PTHR28067">
    <property type="entry name" value="DNA REPLICATION REGULATOR SLD3"/>
    <property type="match status" value="1"/>
</dbReference>
<feature type="compositionally biased region" description="Basic residues" evidence="1">
    <location>
        <begin position="376"/>
        <end position="386"/>
    </location>
</feature>
<dbReference type="Proteomes" id="UP000002035">
    <property type="component" value="Unassembled WGS sequence"/>
</dbReference>
<name>C5FJV4_ARTOC</name>
<feature type="region of interest" description="Disordered" evidence="1">
    <location>
        <begin position="454"/>
        <end position="474"/>
    </location>
</feature>
<feature type="domain" description="DNA replication regulator Sld3 C-terminal" evidence="2">
    <location>
        <begin position="285"/>
        <end position="800"/>
    </location>
</feature>
<dbReference type="Gene3D" id="1.20.58.2130">
    <property type="match status" value="1"/>
</dbReference>
<dbReference type="RefSeq" id="XP_002848278.1">
    <property type="nucleotide sequence ID" value="XM_002848232.1"/>
</dbReference>
<dbReference type="VEuPathDB" id="FungiDB:MCYG_03784"/>
<feature type="region of interest" description="Disordered" evidence="1">
    <location>
        <begin position="367"/>
        <end position="387"/>
    </location>
</feature>
<dbReference type="STRING" id="554155.C5FJV4"/>
<evidence type="ECO:0000313" key="3">
    <source>
        <dbReference type="EMBL" id="EEQ30965.1"/>
    </source>
</evidence>
<reference evidence="4" key="1">
    <citation type="journal article" date="2012" name="MBio">
        <title>Comparative genome analysis of Trichophyton rubrum and related dermatophytes reveals candidate genes involved in infection.</title>
        <authorList>
            <person name="Martinez D.A."/>
            <person name="Oliver B.G."/>
            <person name="Graeser Y."/>
            <person name="Goldberg J.M."/>
            <person name="Li W."/>
            <person name="Martinez-Rossi N.M."/>
            <person name="Monod M."/>
            <person name="Shelest E."/>
            <person name="Barton R.C."/>
            <person name="Birch E."/>
            <person name="Brakhage A.A."/>
            <person name="Chen Z."/>
            <person name="Gurr S.J."/>
            <person name="Heiman D."/>
            <person name="Heitman J."/>
            <person name="Kosti I."/>
            <person name="Rossi A."/>
            <person name="Saif S."/>
            <person name="Samalova M."/>
            <person name="Saunders C.W."/>
            <person name="Shea T."/>
            <person name="Summerbell R.C."/>
            <person name="Xu J."/>
            <person name="Young S."/>
            <person name="Zeng Q."/>
            <person name="Birren B.W."/>
            <person name="Cuomo C.A."/>
            <person name="White T.C."/>
        </authorList>
    </citation>
    <scope>NUCLEOTIDE SEQUENCE [LARGE SCALE GENOMIC DNA]</scope>
    <source>
        <strain evidence="4">ATCC MYA-4605 / CBS 113480</strain>
    </source>
</reference>
<feature type="compositionally biased region" description="Polar residues" evidence="1">
    <location>
        <begin position="826"/>
        <end position="838"/>
    </location>
</feature>